<accession>A0ABQ7HEK6</accession>
<evidence type="ECO:0000256" key="2">
    <source>
        <dbReference type="ARBA" id="ARBA00022898"/>
    </source>
</evidence>
<comment type="cofactor">
    <cofactor evidence="1">
        <name>pyridoxal 5'-phosphate</name>
        <dbReference type="ChEBI" id="CHEBI:597326"/>
    </cofactor>
</comment>
<gene>
    <name evidence="4" type="ORF">GS8_2787</name>
</gene>
<dbReference type="InterPro" id="IPR051798">
    <property type="entry name" value="Class-II_PLP-Dep_Aminotrans"/>
</dbReference>
<dbReference type="EMBL" id="LUCS01000028">
    <property type="protein sequence ID" value="KAF6510630.1"/>
    <property type="molecule type" value="Genomic_DNA"/>
</dbReference>
<comment type="caution">
    <text evidence="4">The sequence shown here is derived from an EMBL/GenBank/DDBJ whole genome shotgun (WGS) entry which is preliminary data.</text>
</comment>
<evidence type="ECO:0000313" key="5">
    <source>
        <dbReference type="Proteomes" id="UP000773850"/>
    </source>
</evidence>
<dbReference type="InterPro" id="IPR015422">
    <property type="entry name" value="PyrdxlP-dep_Trfase_small"/>
</dbReference>
<proteinExistence type="predicted"/>
<evidence type="ECO:0000256" key="1">
    <source>
        <dbReference type="ARBA" id="ARBA00001933"/>
    </source>
</evidence>
<dbReference type="PANTHER" id="PTHR43525">
    <property type="entry name" value="PROTEIN MALY"/>
    <property type="match status" value="1"/>
</dbReference>
<evidence type="ECO:0000313" key="4">
    <source>
        <dbReference type="EMBL" id="KAF6510630.1"/>
    </source>
</evidence>
<keyword evidence="2" id="KW-0663">Pyridoxal phosphate</keyword>
<evidence type="ECO:0000256" key="3">
    <source>
        <dbReference type="SAM" id="MobiDB-lite"/>
    </source>
</evidence>
<feature type="region of interest" description="Disordered" evidence="3">
    <location>
        <begin position="1"/>
        <end position="20"/>
    </location>
</feature>
<name>A0ABQ7HEK6_GEOSE</name>
<protein>
    <submittedName>
        <fullName evidence="4">Cystathionine beta-lyase Bsu PatB</fullName>
    </submittedName>
</protein>
<dbReference type="Gene3D" id="3.90.1150.10">
    <property type="entry name" value="Aspartate Aminotransferase, domain 1"/>
    <property type="match status" value="1"/>
</dbReference>
<sequence>MFPSDEGKSHAQNGEGTAASLFDRVIDRRGTLSVKWDDTKRIFGHEDVWPMWVADMDFPAPP</sequence>
<dbReference type="Proteomes" id="UP000773850">
    <property type="component" value="Unassembled WGS sequence"/>
</dbReference>
<keyword evidence="5" id="KW-1185">Reference proteome</keyword>
<organism evidence="4 5">
    <name type="scientific">Geobacillus stearothermophilus</name>
    <name type="common">Bacillus stearothermophilus</name>
    <dbReference type="NCBI Taxonomy" id="1422"/>
    <lineage>
        <taxon>Bacteria</taxon>
        <taxon>Bacillati</taxon>
        <taxon>Bacillota</taxon>
        <taxon>Bacilli</taxon>
        <taxon>Bacillales</taxon>
        <taxon>Anoxybacillaceae</taxon>
        <taxon>Geobacillus</taxon>
    </lineage>
</organism>
<dbReference type="PANTHER" id="PTHR43525:SF1">
    <property type="entry name" value="PROTEIN MALY"/>
    <property type="match status" value="1"/>
</dbReference>
<reference evidence="4 5" key="1">
    <citation type="submission" date="2016-03" db="EMBL/GenBank/DDBJ databases">
        <title>Spore heat resistance.</title>
        <authorList>
            <person name="Boekhorst J."/>
            <person name="Berendsen E.M."/>
            <person name="Wells-Bennik M.H."/>
            <person name="Kuipers O.P."/>
        </authorList>
    </citation>
    <scope>NUCLEOTIDE SEQUENCE [LARGE SCALE GENOMIC DNA]</scope>
    <source>
        <strain evidence="4 5">GS8</strain>
    </source>
</reference>